<protein>
    <submittedName>
        <fullName evidence="1">Uncharacterized protein</fullName>
    </submittedName>
</protein>
<organism evidence="1 2">
    <name type="scientific">Brevibacillus halotolerans</name>
    <dbReference type="NCBI Taxonomy" id="1507437"/>
    <lineage>
        <taxon>Bacteria</taxon>
        <taxon>Bacillati</taxon>
        <taxon>Bacillota</taxon>
        <taxon>Bacilli</taxon>
        <taxon>Bacillales</taxon>
        <taxon>Paenibacillaceae</taxon>
        <taxon>Brevibacillus</taxon>
    </lineage>
</organism>
<keyword evidence="2" id="KW-1185">Reference proteome</keyword>
<proteinExistence type="predicted"/>
<accession>A0ABT4HWY0</accession>
<reference evidence="1" key="1">
    <citation type="submission" date="2022-09" db="EMBL/GenBank/DDBJ databases">
        <title>Genome analysis and characterization of larvicidal activity of Brevibacillus strains.</title>
        <authorList>
            <person name="Patrusheva E.V."/>
            <person name="Izotova A.O."/>
            <person name="Toshchakov S.V."/>
            <person name="Sineoky S.P."/>
        </authorList>
    </citation>
    <scope>NUCLEOTIDE SEQUENCE</scope>
    <source>
        <strain evidence="1">VKPM_B-13244</strain>
    </source>
</reference>
<dbReference type="EMBL" id="JAPTNG010000007">
    <property type="protein sequence ID" value="MCZ0831316.1"/>
    <property type="molecule type" value="Genomic_DNA"/>
</dbReference>
<evidence type="ECO:0000313" key="2">
    <source>
        <dbReference type="Proteomes" id="UP001067708"/>
    </source>
</evidence>
<comment type="caution">
    <text evidence="1">The sequence shown here is derived from an EMBL/GenBank/DDBJ whole genome shotgun (WGS) entry which is preliminary data.</text>
</comment>
<sequence>MLVVGLFIYSKNELGVLGQLVQLQTTMVFIFLEFGRIIASLQHSLSGSARVYGLLNHPVEEIDPIIGTY</sequence>
<name>A0ABT4HWY0_9BACL</name>
<gene>
    <name evidence="1" type="ORF">O0535_11165</name>
</gene>
<dbReference type="Proteomes" id="UP001067708">
    <property type="component" value="Unassembled WGS sequence"/>
</dbReference>
<evidence type="ECO:0000313" key="1">
    <source>
        <dbReference type="EMBL" id="MCZ0831316.1"/>
    </source>
</evidence>